<dbReference type="AlphaFoldDB" id="A0A1F7W201"/>
<dbReference type="PANTHER" id="PTHR13610:SF11">
    <property type="entry name" value="METHYLTRANSFERASE DOMAIN-CONTAINING PROTEIN"/>
    <property type="match status" value="1"/>
</dbReference>
<dbReference type="GO" id="GO:0032259">
    <property type="term" value="P:methylation"/>
    <property type="evidence" value="ECO:0007669"/>
    <property type="project" value="UniProtKB-KW"/>
</dbReference>
<keyword evidence="3" id="KW-0949">S-adenosyl-L-methionine</keyword>
<dbReference type="GO" id="GO:0031151">
    <property type="term" value="F:histone H3K79 methyltransferase activity"/>
    <property type="evidence" value="ECO:0007669"/>
    <property type="project" value="InterPro"/>
</dbReference>
<evidence type="ECO:0000313" key="6">
    <source>
        <dbReference type="EMBL" id="OGL96408.1"/>
    </source>
</evidence>
<evidence type="ECO:0000256" key="3">
    <source>
        <dbReference type="ARBA" id="ARBA00022691"/>
    </source>
</evidence>
<dbReference type="Gene3D" id="3.40.50.150">
    <property type="entry name" value="Vaccinia Virus protein VP39"/>
    <property type="match status" value="1"/>
</dbReference>
<dbReference type="EMBL" id="MGFD01000068">
    <property type="protein sequence ID" value="OGL96408.1"/>
    <property type="molecule type" value="Genomic_DNA"/>
</dbReference>
<proteinExistence type="predicted"/>
<dbReference type="InterPro" id="IPR029063">
    <property type="entry name" value="SAM-dependent_MTases_sf"/>
</dbReference>
<accession>A0A1F7W201</accession>
<keyword evidence="4" id="KW-0812">Transmembrane</keyword>
<evidence type="ECO:0000259" key="5">
    <source>
        <dbReference type="Pfam" id="PF08123"/>
    </source>
</evidence>
<dbReference type="Pfam" id="PF08123">
    <property type="entry name" value="DOT1"/>
    <property type="match status" value="1"/>
</dbReference>
<keyword evidence="4" id="KW-1133">Transmembrane helix</keyword>
<organism evidence="6 7">
    <name type="scientific">Candidatus Uhrbacteria bacterium RIFOXYB2_FULL_45_11</name>
    <dbReference type="NCBI Taxonomy" id="1802421"/>
    <lineage>
        <taxon>Bacteria</taxon>
        <taxon>Candidatus Uhriibacteriota</taxon>
    </lineage>
</organism>
<feature type="transmembrane region" description="Helical" evidence="4">
    <location>
        <begin position="6"/>
        <end position="29"/>
    </location>
</feature>
<evidence type="ECO:0000256" key="1">
    <source>
        <dbReference type="ARBA" id="ARBA00022603"/>
    </source>
</evidence>
<dbReference type="InterPro" id="IPR025789">
    <property type="entry name" value="DOT1_dom"/>
</dbReference>
<name>A0A1F7W201_9BACT</name>
<dbReference type="InterPro" id="IPR026170">
    <property type="entry name" value="FAM173A/B"/>
</dbReference>
<comment type="caution">
    <text evidence="6">The sequence shown here is derived from an EMBL/GenBank/DDBJ whole genome shotgun (WGS) entry which is preliminary data.</text>
</comment>
<dbReference type="Proteomes" id="UP000177331">
    <property type="component" value="Unassembled WGS sequence"/>
</dbReference>
<evidence type="ECO:0000256" key="2">
    <source>
        <dbReference type="ARBA" id="ARBA00022679"/>
    </source>
</evidence>
<dbReference type="STRING" id="1802421.A2318_03355"/>
<reference evidence="6 7" key="1">
    <citation type="journal article" date="2016" name="Nat. Commun.">
        <title>Thousands of microbial genomes shed light on interconnected biogeochemical processes in an aquifer system.</title>
        <authorList>
            <person name="Anantharaman K."/>
            <person name="Brown C.T."/>
            <person name="Hug L.A."/>
            <person name="Sharon I."/>
            <person name="Castelle C.J."/>
            <person name="Probst A.J."/>
            <person name="Thomas B.C."/>
            <person name="Singh A."/>
            <person name="Wilkins M.J."/>
            <person name="Karaoz U."/>
            <person name="Brodie E.L."/>
            <person name="Williams K.H."/>
            <person name="Hubbard S.S."/>
            <person name="Banfield J.F."/>
        </authorList>
    </citation>
    <scope>NUCLEOTIDE SEQUENCE [LARGE SCALE GENOMIC DNA]</scope>
</reference>
<protein>
    <recommendedName>
        <fullName evidence="5">DOT1 domain-containing protein</fullName>
    </recommendedName>
</protein>
<feature type="domain" description="DOT1" evidence="5">
    <location>
        <begin position="43"/>
        <end position="159"/>
    </location>
</feature>
<gene>
    <name evidence="6" type="ORF">A2318_03355</name>
</gene>
<dbReference type="SUPFAM" id="SSF53335">
    <property type="entry name" value="S-adenosyl-L-methionine-dependent methyltransferases"/>
    <property type="match status" value="1"/>
</dbReference>
<sequence>MLTTVIIGIMVFIQFLLLCLFVIILYLLARGIFGVPFVRSNKPFSRAMMELAEVKPGETVVDYGSGDGAIVIVAAKEFGAKGIGFEYLRILVAYAKALAMFAGVSKQVEFRRENFLSGATLPKADVVSSYLFPEVNAKLEPLLIRDYPSGTRVVSRTFLFPTLPLKASKKVGKETVYLYQIP</sequence>
<keyword evidence="4" id="KW-0472">Membrane</keyword>
<keyword evidence="2" id="KW-0808">Transferase</keyword>
<evidence type="ECO:0000256" key="4">
    <source>
        <dbReference type="SAM" id="Phobius"/>
    </source>
</evidence>
<dbReference type="PANTHER" id="PTHR13610">
    <property type="entry name" value="METHYLTRANSFERASE DOMAIN-CONTAINING PROTEIN"/>
    <property type="match status" value="1"/>
</dbReference>
<keyword evidence="1" id="KW-0489">Methyltransferase</keyword>
<evidence type="ECO:0000313" key="7">
    <source>
        <dbReference type="Proteomes" id="UP000177331"/>
    </source>
</evidence>